<dbReference type="Pfam" id="PF17389">
    <property type="entry name" value="Bac_rhamnosid6H"/>
    <property type="match status" value="1"/>
</dbReference>
<feature type="domain" description="Alpha-L-rhamnosidase C-terminal" evidence="4">
    <location>
        <begin position="743"/>
        <end position="811"/>
    </location>
</feature>
<accession>A0A1Q9AW16</accession>
<reference evidence="5 6" key="1">
    <citation type="submission" date="2016-09" db="EMBL/GenBank/DDBJ databases">
        <title>Rhizobium sp. nov., a novel species isolated from the rice rhizosphere.</title>
        <authorList>
            <person name="Zhao J."/>
            <person name="Zhang X."/>
        </authorList>
    </citation>
    <scope>NUCLEOTIDE SEQUENCE [LARGE SCALE GENOMIC DNA]</scope>
    <source>
        <strain evidence="5 6">1.7048</strain>
    </source>
</reference>
<dbReference type="InterPro" id="IPR013320">
    <property type="entry name" value="ConA-like_dom_sf"/>
</dbReference>
<evidence type="ECO:0000259" key="4">
    <source>
        <dbReference type="Pfam" id="PF17390"/>
    </source>
</evidence>
<proteinExistence type="predicted"/>
<gene>
    <name evidence="5" type="ORF">BJF93_11135</name>
</gene>
<feature type="domain" description="3-keto-alpha-glucoside-1,2-lyase/3-keto-2-hydroxy-glucal hydratase" evidence="2">
    <location>
        <begin position="256"/>
        <end position="380"/>
    </location>
</feature>
<dbReference type="Pfam" id="PF06439">
    <property type="entry name" value="3keto-disac_hyd"/>
    <property type="match status" value="1"/>
</dbReference>
<dbReference type="Gene3D" id="2.60.120.560">
    <property type="entry name" value="Exo-inulinase, domain 1"/>
    <property type="match status" value="1"/>
</dbReference>
<dbReference type="Proteomes" id="UP000186364">
    <property type="component" value="Unassembled WGS sequence"/>
</dbReference>
<evidence type="ECO:0000256" key="1">
    <source>
        <dbReference type="SAM" id="SignalP"/>
    </source>
</evidence>
<evidence type="ECO:0008006" key="7">
    <source>
        <dbReference type="Google" id="ProtNLM"/>
    </source>
</evidence>
<dbReference type="InterPro" id="IPR012341">
    <property type="entry name" value="6hp_glycosidase-like_sf"/>
</dbReference>
<dbReference type="Gene3D" id="1.50.10.10">
    <property type="match status" value="1"/>
</dbReference>
<evidence type="ECO:0000313" key="5">
    <source>
        <dbReference type="EMBL" id="OLP59625.1"/>
    </source>
</evidence>
<dbReference type="InterPro" id="IPR008928">
    <property type="entry name" value="6-hairpin_glycosidase_sf"/>
</dbReference>
<feature type="chain" id="PRO_5010305233" description="Alpha-L-rhamnosidase" evidence="1">
    <location>
        <begin position="33"/>
        <end position="858"/>
    </location>
</feature>
<dbReference type="Gene3D" id="2.60.420.10">
    <property type="entry name" value="Maltose phosphorylase, domain 3"/>
    <property type="match status" value="1"/>
</dbReference>
<evidence type="ECO:0000259" key="2">
    <source>
        <dbReference type="Pfam" id="PF06439"/>
    </source>
</evidence>
<dbReference type="PANTHER" id="PTHR34987:SF4">
    <property type="entry name" value="ALPHA-L-RHAMNOSIDASE C-TERMINAL DOMAIN-CONTAINING PROTEIN"/>
    <property type="match status" value="1"/>
</dbReference>
<comment type="caution">
    <text evidence="5">The sequence shown here is derived from an EMBL/GenBank/DDBJ whole genome shotgun (WGS) entry which is preliminary data.</text>
</comment>
<evidence type="ECO:0000313" key="6">
    <source>
        <dbReference type="Proteomes" id="UP000186364"/>
    </source>
</evidence>
<keyword evidence="1" id="KW-0732">Signal</keyword>
<keyword evidence="6" id="KW-1185">Reference proteome</keyword>
<evidence type="ECO:0000259" key="3">
    <source>
        <dbReference type="Pfam" id="PF17389"/>
    </source>
</evidence>
<dbReference type="SUPFAM" id="SSF49899">
    <property type="entry name" value="Concanavalin A-like lectins/glucanases"/>
    <property type="match status" value="1"/>
</dbReference>
<protein>
    <recommendedName>
        <fullName evidence="7">Alpha-L-rhamnosidase</fullName>
    </recommendedName>
</protein>
<feature type="signal peptide" evidence="1">
    <location>
        <begin position="1"/>
        <end position="32"/>
    </location>
</feature>
<dbReference type="InterPro" id="IPR035398">
    <property type="entry name" value="Bac_rhamnosid_C"/>
</dbReference>
<dbReference type="Pfam" id="PF17390">
    <property type="entry name" value="Bac_rhamnosid_C"/>
    <property type="match status" value="1"/>
</dbReference>
<dbReference type="GO" id="GO:0005975">
    <property type="term" value="P:carbohydrate metabolic process"/>
    <property type="evidence" value="ECO:0007669"/>
    <property type="project" value="InterPro"/>
</dbReference>
<dbReference type="InterPro" id="IPR035396">
    <property type="entry name" value="Bac_rhamnosid6H"/>
</dbReference>
<dbReference type="GO" id="GO:0016787">
    <property type="term" value="F:hydrolase activity"/>
    <property type="evidence" value="ECO:0007669"/>
    <property type="project" value="InterPro"/>
</dbReference>
<organism evidence="5 6">
    <name type="scientific">Xaviernesmea oryzae</name>
    <dbReference type="NCBI Taxonomy" id="464029"/>
    <lineage>
        <taxon>Bacteria</taxon>
        <taxon>Pseudomonadati</taxon>
        <taxon>Pseudomonadota</taxon>
        <taxon>Alphaproteobacteria</taxon>
        <taxon>Hyphomicrobiales</taxon>
        <taxon>Rhizobiaceae</taxon>
        <taxon>Rhizobium/Agrobacterium group</taxon>
        <taxon>Xaviernesmea</taxon>
    </lineage>
</organism>
<dbReference type="InterPro" id="IPR010496">
    <property type="entry name" value="AL/BT2_dom"/>
</dbReference>
<feature type="domain" description="Alpha-L-rhamnosidase six-hairpin glycosidase" evidence="3">
    <location>
        <begin position="405"/>
        <end position="640"/>
    </location>
</feature>
<dbReference type="EMBL" id="MKIP01000050">
    <property type="protein sequence ID" value="OLP59625.1"/>
    <property type="molecule type" value="Genomic_DNA"/>
</dbReference>
<dbReference type="PANTHER" id="PTHR34987">
    <property type="entry name" value="C, PUTATIVE (AFU_ORTHOLOGUE AFUA_3G02880)-RELATED"/>
    <property type="match status" value="1"/>
</dbReference>
<dbReference type="SUPFAM" id="SSF48208">
    <property type="entry name" value="Six-hairpin glycosidases"/>
    <property type="match status" value="1"/>
</dbReference>
<dbReference type="RefSeq" id="WP_075628028.1">
    <property type="nucleotide sequence ID" value="NZ_FOAM01000024.1"/>
</dbReference>
<dbReference type="AlphaFoldDB" id="A0A1Q9AW16"/>
<name>A0A1Q9AW16_9HYPH</name>
<dbReference type="OrthoDB" id="9759959at2"/>
<sequence>MLHILSGRAPRLRGGVAATALMVSAALGGAHAQEVAPQTLVPAAADVCPTRVVSASSNISNANGLICDGTNGATFSVSSNSPATIVLDYGRNVGGIPFFKVGVVSGSIQLKASYSEARRYLSTNGDGAAPPAQSFGTGEGDPKRYDDYVIDKTGLVTNYYNQAGERYQMLTISGSGIVRLDGVGITYIADRKQPADYGGAFHSNDSVLNSVWAAGVYTAQLGSVPARSMPGNFRIVNSSLEARGASNLTGGSDIGYYTPGKDWTDYKLTLQANIVNSQAGWAVRTQDPQNGIVFLLDTSKQLRALSVINNVYKQIASATVPFNITAGTWYDVTTTVSGKTASVSINGVNVLNADISAFAKGSIGFREYSGETALFRNVVVSGGAQLNLAMNQASDLRQFWIPGSNEVAAIMDGAKRDRLIWSGDIDTAGPTIAYGLGNNDYLKGSLQQLALRQHTSGFVEGAVPATYPLIAGNNLTSETGVYSADYSMYVVLGAFDHLLFSGDLDFARSLWPVVQRQMAWNATRLDKRGLFITRKEDGADWDFYDPEKVGAITAYNAIYYRTLLSAAAIGDALGETTAAADYRSQADKLGKAINANMYNATKGYYKISDTVDIIAQDANAAALFAGLAPADQVQRILDSMKSALWTTKYGPLPFGNTWWKSIVSTFISGYEVQARYASNDTLNAEALIRNVYGWLVNPKNPDVSYTMWENIATDGTPGLGSYTSLAHGWATGAVSALSGYTLGIRPITPGFASWLVQPHPGSLTDVDGRVPTPNGPIAVKWSRTSGKFTLSFSAPSQTTGMVGAPLLDGTDVTVSLDGKVVWQKGVAVGVSNAVVSADGQFLYLSQLQGGTHSLEVVK</sequence>